<dbReference type="Proteomes" id="UP000600363">
    <property type="component" value="Unassembled WGS sequence"/>
</dbReference>
<dbReference type="AlphaFoldDB" id="A0A832RXM7"/>
<gene>
    <name evidence="1" type="ORF">HA299_03740</name>
</gene>
<accession>A0A832RXM7</accession>
<name>A0A832RXM7_9EURY</name>
<sequence>MIEEKIKERALLLMRLYWRDEIFRIGKELKIPYFDQFKDYWDIDHFQGALEISKKIKDDELLKIVEKNPPKYISLGGFQGKYYTVTEEGEIRLESSWNSVRGNVHKVLENQGDRGYAILQAIINKGGRATYFEIVDEIEEILGKPYIPSYLLPRLQPLKLVFKTGSRRYPDWTMPPEIIPVVKEELAKYKNLGKKIQVTSEETISTREEISFQVLRSDQRIAKIADEIAQKRREINLIFANKFGVKLFKDNEMAILDIRRLCANEDEFNNRIQAITTLIDEMNVEGLKKLVADRNLTGTINILEAFLEEHFPGYSKEIITNFRNIVRLRSKKYPIHRDDPKFIDSLKHFGFRTYPPDWGELWEVVLKKYLESLKLLKERIEK</sequence>
<comment type="caution">
    <text evidence="1">The sequence shown here is derived from an EMBL/GenBank/DDBJ whole genome shotgun (WGS) entry which is preliminary data.</text>
</comment>
<evidence type="ECO:0000313" key="1">
    <source>
        <dbReference type="EMBL" id="HIH69719.1"/>
    </source>
</evidence>
<reference evidence="1" key="1">
    <citation type="journal article" date="2020" name="bioRxiv">
        <title>A rank-normalized archaeal taxonomy based on genome phylogeny resolves widespread incomplete and uneven classifications.</title>
        <authorList>
            <person name="Rinke C."/>
            <person name="Chuvochina M."/>
            <person name="Mussig A.J."/>
            <person name="Chaumeil P.-A."/>
            <person name="Waite D.W."/>
            <person name="Whitman W.B."/>
            <person name="Parks D.H."/>
            <person name="Hugenholtz P."/>
        </authorList>
    </citation>
    <scope>NUCLEOTIDE SEQUENCE</scope>
    <source>
        <strain evidence="1">UBA12518</strain>
    </source>
</reference>
<dbReference type="EMBL" id="DUIH01000012">
    <property type="protein sequence ID" value="HIH69719.1"/>
    <property type="molecule type" value="Genomic_DNA"/>
</dbReference>
<protein>
    <submittedName>
        <fullName evidence="1">Uncharacterized protein</fullName>
    </submittedName>
</protein>
<proteinExistence type="predicted"/>
<evidence type="ECO:0000313" key="2">
    <source>
        <dbReference type="Proteomes" id="UP000600363"/>
    </source>
</evidence>
<organism evidence="1 2">
    <name type="scientific">Methermicoccus shengliensis</name>
    <dbReference type="NCBI Taxonomy" id="660064"/>
    <lineage>
        <taxon>Archaea</taxon>
        <taxon>Methanobacteriati</taxon>
        <taxon>Methanobacteriota</taxon>
        <taxon>Stenosarchaea group</taxon>
        <taxon>Methanomicrobia</taxon>
        <taxon>Methanosarcinales</taxon>
        <taxon>Methermicoccaceae</taxon>
        <taxon>Methermicoccus</taxon>
    </lineage>
</organism>